<evidence type="ECO:0000259" key="3">
    <source>
        <dbReference type="Pfam" id="PF07687"/>
    </source>
</evidence>
<dbReference type="AlphaFoldDB" id="A0A1I0GVP9"/>
<dbReference type="InterPro" id="IPR050072">
    <property type="entry name" value="Peptidase_M20A"/>
</dbReference>
<protein>
    <submittedName>
        <fullName evidence="4">Succinyl-diaminopimelate desuccinylase</fullName>
    </submittedName>
</protein>
<dbReference type="STRING" id="460384.SAMN05216313_11374"/>
<name>A0A1I0GVP9_9FIRM</name>
<dbReference type="SUPFAM" id="SSF53187">
    <property type="entry name" value="Zn-dependent exopeptidases"/>
    <property type="match status" value="1"/>
</dbReference>
<dbReference type="EMBL" id="FOIM01000013">
    <property type="protein sequence ID" value="SET75313.1"/>
    <property type="molecule type" value="Genomic_DNA"/>
</dbReference>
<dbReference type="InterPro" id="IPR011650">
    <property type="entry name" value="Peptidase_M20_dimer"/>
</dbReference>
<dbReference type="GO" id="GO:0016787">
    <property type="term" value="F:hydrolase activity"/>
    <property type="evidence" value="ECO:0007669"/>
    <property type="project" value="UniProtKB-KW"/>
</dbReference>
<evidence type="ECO:0000256" key="2">
    <source>
        <dbReference type="ARBA" id="ARBA00022801"/>
    </source>
</evidence>
<dbReference type="SUPFAM" id="SSF55031">
    <property type="entry name" value="Bacterial exopeptidase dimerisation domain"/>
    <property type="match status" value="1"/>
</dbReference>
<evidence type="ECO:0000313" key="4">
    <source>
        <dbReference type="EMBL" id="SET75313.1"/>
    </source>
</evidence>
<feature type="domain" description="Peptidase M20 dimerisation" evidence="3">
    <location>
        <begin position="249"/>
        <end position="354"/>
    </location>
</feature>
<keyword evidence="2" id="KW-0378">Hydrolase</keyword>
<dbReference type="InterPro" id="IPR036264">
    <property type="entry name" value="Bact_exopeptidase_dim_dom"/>
</dbReference>
<organism evidence="4 5">
    <name type="scientific">Enterocloster lavalensis</name>
    <dbReference type="NCBI Taxonomy" id="460384"/>
    <lineage>
        <taxon>Bacteria</taxon>
        <taxon>Bacillati</taxon>
        <taxon>Bacillota</taxon>
        <taxon>Clostridia</taxon>
        <taxon>Lachnospirales</taxon>
        <taxon>Lachnospiraceae</taxon>
        <taxon>Enterocloster</taxon>
    </lineage>
</organism>
<dbReference type="RefSeq" id="WP_242956330.1">
    <property type="nucleotide sequence ID" value="NZ_DAINWJ010000084.1"/>
</dbReference>
<dbReference type="Pfam" id="PF01546">
    <property type="entry name" value="Peptidase_M20"/>
    <property type="match status" value="1"/>
</dbReference>
<evidence type="ECO:0000313" key="5">
    <source>
        <dbReference type="Proteomes" id="UP000198508"/>
    </source>
</evidence>
<accession>A0A1I0GVP9</accession>
<dbReference type="CDD" id="cd08659">
    <property type="entry name" value="M20_ArgE_DapE-like"/>
    <property type="match status" value="1"/>
</dbReference>
<proteinExistence type="predicted"/>
<evidence type="ECO:0000256" key="1">
    <source>
        <dbReference type="ARBA" id="ARBA00022723"/>
    </source>
</evidence>
<keyword evidence="1" id="KW-0479">Metal-binding</keyword>
<reference evidence="5" key="1">
    <citation type="submission" date="2016-10" db="EMBL/GenBank/DDBJ databases">
        <authorList>
            <person name="Varghese N."/>
            <person name="Submissions S."/>
        </authorList>
    </citation>
    <scope>NUCLEOTIDE SEQUENCE [LARGE SCALE GENOMIC DNA]</scope>
    <source>
        <strain evidence="5">NLAE-zl-G277</strain>
    </source>
</reference>
<dbReference type="Gene3D" id="3.40.630.10">
    <property type="entry name" value="Zn peptidases"/>
    <property type="match status" value="1"/>
</dbReference>
<dbReference type="Pfam" id="PF07687">
    <property type="entry name" value="M20_dimer"/>
    <property type="match status" value="1"/>
</dbReference>
<gene>
    <name evidence="4" type="ORF">SAMN05216313_11374</name>
</gene>
<dbReference type="InterPro" id="IPR002933">
    <property type="entry name" value="Peptidase_M20"/>
</dbReference>
<dbReference type="PANTHER" id="PTHR43808">
    <property type="entry name" value="ACETYLORNITHINE DEACETYLASE"/>
    <property type="match status" value="1"/>
</dbReference>
<dbReference type="Proteomes" id="UP000198508">
    <property type="component" value="Unassembled WGS sequence"/>
</dbReference>
<sequence>MEMVNEAETKSEAWELARELVRIDSSDPGAYEKEIGEFVYGWLRGRIREAGLEADERDEAGVGAESRPESACGGVAGNCKGAAESAESGAGQGAEGRACRGAVAAADRKTGKILLCRREALPGRYNVMARIPGEKPGPALTFICHMDTVMLGDGWDEARPALGAVTENGRLYGRGACDMKSGLACALTAFSGILKKVGRGMRPVRPLVFIGTVDEEDFMRGVEAAIRWGWATKQDWYLDTEPTDGQIQVAHKGRLWFELTMEGITAHASNPWKGADAIAAMAEAVSLIRRRIKDCPAHHDLGISTVTFGQIEGGYRPYVVPDRCRVWIDMRLVPPTDTAAAKRIMDEAVRTAEAEIPGVKGSYVVTGDRPYVEKDDQSPLLAALRRACQEVTGREAEVGSFNGYTDTAVIAGTLGNHNCMSYGPGSLELAHKPNESVPFEDVRRCGKVLGRLAEDVVFGN</sequence>
<dbReference type="Gene3D" id="3.30.70.360">
    <property type="match status" value="1"/>
</dbReference>
<keyword evidence="5" id="KW-1185">Reference proteome</keyword>
<dbReference type="GO" id="GO:0046872">
    <property type="term" value="F:metal ion binding"/>
    <property type="evidence" value="ECO:0007669"/>
    <property type="project" value="UniProtKB-KW"/>
</dbReference>